<feature type="compositionally biased region" description="Basic and acidic residues" evidence="9">
    <location>
        <begin position="47"/>
        <end position="70"/>
    </location>
</feature>
<dbReference type="EMBL" id="KK583202">
    <property type="protein sequence ID" value="KDO30340.1"/>
    <property type="molecule type" value="Genomic_DNA"/>
</dbReference>
<gene>
    <name evidence="11" type="ORF">SPRG_05051</name>
</gene>
<dbReference type="InterPro" id="IPR001841">
    <property type="entry name" value="Znf_RING"/>
</dbReference>
<dbReference type="STRING" id="695850.A0A067CM88"/>
<evidence type="ECO:0000256" key="4">
    <source>
        <dbReference type="ARBA" id="ARBA00022771"/>
    </source>
</evidence>
<dbReference type="Proteomes" id="UP000030745">
    <property type="component" value="Unassembled WGS sequence"/>
</dbReference>
<feature type="region of interest" description="Disordered" evidence="9">
    <location>
        <begin position="47"/>
        <end position="235"/>
    </location>
</feature>
<keyword evidence="6" id="KW-1133">Transmembrane helix</keyword>
<keyword evidence="3" id="KW-0479">Metal-binding</keyword>
<feature type="compositionally biased region" description="Basic and acidic residues" evidence="9">
    <location>
        <begin position="85"/>
        <end position="97"/>
    </location>
</feature>
<dbReference type="AlphaFoldDB" id="A0A067CM88"/>
<evidence type="ECO:0000256" key="1">
    <source>
        <dbReference type="ARBA" id="ARBA00004370"/>
    </source>
</evidence>
<keyword evidence="7" id="KW-0472">Membrane</keyword>
<dbReference type="VEuPathDB" id="FungiDB:SPRG_05051"/>
<dbReference type="GO" id="GO:0016020">
    <property type="term" value="C:membrane"/>
    <property type="evidence" value="ECO:0007669"/>
    <property type="project" value="UniProtKB-SubCell"/>
</dbReference>
<feature type="compositionally biased region" description="Polar residues" evidence="9">
    <location>
        <begin position="133"/>
        <end position="155"/>
    </location>
</feature>
<evidence type="ECO:0000313" key="12">
    <source>
        <dbReference type="Proteomes" id="UP000030745"/>
    </source>
</evidence>
<keyword evidence="4 8" id="KW-0863">Zinc-finger</keyword>
<dbReference type="OMA" id="SYKADEC"/>
<dbReference type="PANTHER" id="PTHR46539">
    <property type="entry name" value="E3 UBIQUITIN-PROTEIN LIGASE ATL42"/>
    <property type="match status" value="1"/>
</dbReference>
<feature type="compositionally biased region" description="Acidic residues" evidence="9">
    <location>
        <begin position="71"/>
        <end position="84"/>
    </location>
</feature>
<organism evidence="11 12">
    <name type="scientific">Saprolegnia parasitica (strain CBS 223.65)</name>
    <dbReference type="NCBI Taxonomy" id="695850"/>
    <lineage>
        <taxon>Eukaryota</taxon>
        <taxon>Sar</taxon>
        <taxon>Stramenopiles</taxon>
        <taxon>Oomycota</taxon>
        <taxon>Saprolegniomycetes</taxon>
        <taxon>Saprolegniales</taxon>
        <taxon>Saprolegniaceae</taxon>
        <taxon>Saprolegnia</taxon>
    </lineage>
</organism>
<dbReference type="SUPFAM" id="SSF57850">
    <property type="entry name" value="RING/U-box"/>
    <property type="match status" value="1"/>
</dbReference>
<evidence type="ECO:0000259" key="10">
    <source>
        <dbReference type="PROSITE" id="PS50089"/>
    </source>
</evidence>
<comment type="subcellular location">
    <subcellularLocation>
        <location evidence="1">Membrane</location>
    </subcellularLocation>
</comment>
<keyword evidence="12" id="KW-1185">Reference proteome</keyword>
<dbReference type="Pfam" id="PF13639">
    <property type="entry name" value="zf-RING_2"/>
    <property type="match status" value="1"/>
</dbReference>
<evidence type="ECO:0000256" key="5">
    <source>
        <dbReference type="ARBA" id="ARBA00022833"/>
    </source>
</evidence>
<evidence type="ECO:0000256" key="3">
    <source>
        <dbReference type="ARBA" id="ARBA00022723"/>
    </source>
</evidence>
<dbReference type="PANTHER" id="PTHR46539:SF1">
    <property type="entry name" value="E3 UBIQUITIN-PROTEIN LIGASE ATL42"/>
    <property type="match status" value="1"/>
</dbReference>
<evidence type="ECO:0000256" key="6">
    <source>
        <dbReference type="ARBA" id="ARBA00022989"/>
    </source>
</evidence>
<reference evidence="11 12" key="1">
    <citation type="journal article" date="2013" name="PLoS Genet.">
        <title>Distinctive expansion of potential virulence genes in the genome of the oomycete fish pathogen Saprolegnia parasitica.</title>
        <authorList>
            <person name="Jiang R.H."/>
            <person name="de Bruijn I."/>
            <person name="Haas B.J."/>
            <person name="Belmonte R."/>
            <person name="Lobach L."/>
            <person name="Christie J."/>
            <person name="van den Ackerveken G."/>
            <person name="Bottin A."/>
            <person name="Bulone V."/>
            <person name="Diaz-Moreno S.M."/>
            <person name="Dumas B."/>
            <person name="Fan L."/>
            <person name="Gaulin E."/>
            <person name="Govers F."/>
            <person name="Grenville-Briggs L.J."/>
            <person name="Horner N.R."/>
            <person name="Levin J.Z."/>
            <person name="Mammella M."/>
            <person name="Meijer H.J."/>
            <person name="Morris P."/>
            <person name="Nusbaum C."/>
            <person name="Oome S."/>
            <person name="Phillips A.J."/>
            <person name="van Rooyen D."/>
            <person name="Rzeszutek E."/>
            <person name="Saraiva M."/>
            <person name="Secombes C.J."/>
            <person name="Seidl M.F."/>
            <person name="Snel B."/>
            <person name="Stassen J.H."/>
            <person name="Sykes S."/>
            <person name="Tripathy S."/>
            <person name="van den Berg H."/>
            <person name="Vega-Arreguin J.C."/>
            <person name="Wawra S."/>
            <person name="Young S.K."/>
            <person name="Zeng Q."/>
            <person name="Dieguez-Uribeondo J."/>
            <person name="Russ C."/>
            <person name="Tyler B.M."/>
            <person name="van West P."/>
        </authorList>
    </citation>
    <scope>NUCLEOTIDE SEQUENCE [LARGE SCALE GENOMIC DNA]</scope>
    <source>
        <strain evidence="11 12">CBS 223.65</strain>
    </source>
</reference>
<keyword evidence="2" id="KW-0812">Transmembrane</keyword>
<sequence length="376" mass="42950">MEAEDDGPPMAMLQTDVFRALQANLMALVRQSKAEAEALRRQLIESNEEVERLKERAQRSAALRDGHGSGDEDEAMVESDDDDYHNERFRTRYHDPYEFDEEAHEQRLRDMLEAQQNPPDEAFASDDDDHNGETQGQGNEPTANVSDVGSDNDAGSDNEIGAARYRRRQGDSQDGEAPNPSYEHMENGSGASSDNEHHESRERDLSSDEETPRKPMHLRKHGPVTETLPLPPLRANKPCTLTDAQKGQISLKRLLYYRHKSLLEKYEAHARARLAEARRISIEAYDEARALHEDFSTLTNFVWPYFETQSWPRDVELDIECSICAHSYKADECVVTLTCMHLFHNDCAKPWFEAHEECPQCKTIVIPTRDTLGRRP</sequence>
<dbReference type="GO" id="GO:0008270">
    <property type="term" value="F:zinc ion binding"/>
    <property type="evidence" value="ECO:0007669"/>
    <property type="project" value="UniProtKB-KW"/>
</dbReference>
<dbReference type="OrthoDB" id="48923at2759"/>
<feature type="compositionally biased region" description="Basic and acidic residues" evidence="9">
    <location>
        <begin position="194"/>
        <end position="213"/>
    </location>
</feature>
<dbReference type="KEGG" id="spar:SPRG_05051"/>
<dbReference type="GeneID" id="24127460"/>
<accession>A0A067CM88</accession>
<dbReference type="RefSeq" id="XP_012198950.1">
    <property type="nucleotide sequence ID" value="XM_012343560.1"/>
</dbReference>
<evidence type="ECO:0000256" key="9">
    <source>
        <dbReference type="SAM" id="MobiDB-lite"/>
    </source>
</evidence>
<dbReference type="InterPro" id="IPR013083">
    <property type="entry name" value="Znf_RING/FYVE/PHD"/>
</dbReference>
<name>A0A067CM88_SAPPC</name>
<evidence type="ECO:0000256" key="8">
    <source>
        <dbReference type="PROSITE-ProRule" id="PRU00175"/>
    </source>
</evidence>
<protein>
    <recommendedName>
        <fullName evidence="10">RING-type domain-containing protein</fullName>
    </recommendedName>
</protein>
<evidence type="ECO:0000313" key="11">
    <source>
        <dbReference type="EMBL" id="KDO30340.1"/>
    </source>
</evidence>
<dbReference type="SMART" id="SM00184">
    <property type="entry name" value="RING"/>
    <property type="match status" value="1"/>
</dbReference>
<evidence type="ECO:0000256" key="7">
    <source>
        <dbReference type="ARBA" id="ARBA00023136"/>
    </source>
</evidence>
<feature type="domain" description="RING-type" evidence="10">
    <location>
        <begin position="321"/>
        <end position="362"/>
    </location>
</feature>
<dbReference type="Gene3D" id="3.30.40.10">
    <property type="entry name" value="Zinc/RING finger domain, C3HC4 (zinc finger)"/>
    <property type="match status" value="1"/>
</dbReference>
<proteinExistence type="predicted"/>
<keyword evidence="5" id="KW-0862">Zinc</keyword>
<evidence type="ECO:0000256" key="2">
    <source>
        <dbReference type="ARBA" id="ARBA00022692"/>
    </source>
</evidence>
<dbReference type="PROSITE" id="PS50089">
    <property type="entry name" value="ZF_RING_2"/>
    <property type="match status" value="1"/>
</dbReference>
<dbReference type="CDD" id="cd16454">
    <property type="entry name" value="RING-H2_PA-TM-RING"/>
    <property type="match status" value="1"/>
</dbReference>